<accession>A0ABV8PSQ8</accession>
<feature type="signal peptide" evidence="1">
    <location>
        <begin position="1"/>
        <end position="24"/>
    </location>
</feature>
<feature type="chain" id="PRO_5045416819" evidence="1">
    <location>
        <begin position="25"/>
        <end position="506"/>
    </location>
</feature>
<evidence type="ECO:0000313" key="3">
    <source>
        <dbReference type="Proteomes" id="UP001595841"/>
    </source>
</evidence>
<sequence>MKADKLLPMLASAYLFGLVFGCTAEEEQVVPQTETVENETKGPFEKAFTLEHFKEKESILNGELTVDWNSPITKEMENGKTLHEFRASPVAPSFLESEIQLPDQILVMGELEGNGKAHTWIVKIKPDITAAPIEHSYLFLEGYSGSIYHYDLQGNVLRMEAWQKGKGMSLVDNVDQAQEQLPDHRAAICQQRTSLTSMNPLANPFDPCPGGGGGSWRPVYTDHYTDWYLDRGNNALEYSNTQYNGRTTEWVWVANGGGQGFYQNRYQYYRYNLNNGNSQRLNSRPQLPVPARIISEELTGKAECLNGHLTLQGFLGNLLANFEGESEFDIKIKSMNTVFSTKRNMYVNGQTRYTIGQDTIYIDISTDKLSTMPALAAARTLIHEYIHADIFRKLNTKDPTNGELDFKNTFGKYETEKHHNAMAESYINTIKDALKGFHKNVLEGDYNYLTNNGANPLPDSFYEALAWQGLKQNNVKAYTDLSDARKAELTNSLNAYYHSTTKNCPN</sequence>
<protein>
    <submittedName>
        <fullName evidence="2">Uncharacterized protein</fullName>
    </submittedName>
</protein>
<keyword evidence="3" id="KW-1185">Reference proteome</keyword>
<dbReference type="Proteomes" id="UP001595841">
    <property type="component" value="Unassembled WGS sequence"/>
</dbReference>
<dbReference type="PROSITE" id="PS51257">
    <property type="entry name" value="PROKAR_LIPOPROTEIN"/>
    <property type="match status" value="1"/>
</dbReference>
<organism evidence="2 3">
    <name type="scientific">Flagellimonas marina</name>
    <dbReference type="NCBI Taxonomy" id="1775168"/>
    <lineage>
        <taxon>Bacteria</taxon>
        <taxon>Pseudomonadati</taxon>
        <taxon>Bacteroidota</taxon>
        <taxon>Flavobacteriia</taxon>
        <taxon>Flavobacteriales</taxon>
        <taxon>Flavobacteriaceae</taxon>
        <taxon>Flagellimonas</taxon>
    </lineage>
</organism>
<name>A0ABV8PSQ8_9FLAO</name>
<proteinExistence type="predicted"/>
<evidence type="ECO:0000256" key="1">
    <source>
        <dbReference type="SAM" id="SignalP"/>
    </source>
</evidence>
<comment type="caution">
    <text evidence="2">The sequence shown here is derived from an EMBL/GenBank/DDBJ whole genome shotgun (WGS) entry which is preliminary data.</text>
</comment>
<reference evidence="3" key="1">
    <citation type="journal article" date="2019" name="Int. J. Syst. Evol. Microbiol.">
        <title>The Global Catalogue of Microorganisms (GCM) 10K type strain sequencing project: providing services to taxonomists for standard genome sequencing and annotation.</title>
        <authorList>
            <consortium name="The Broad Institute Genomics Platform"/>
            <consortium name="The Broad Institute Genome Sequencing Center for Infectious Disease"/>
            <person name="Wu L."/>
            <person name="Ma J."/>
        </authorList>
    </citation>
    <scope>NUCLEOTIDE SEQUENCE [LARGE SCALE GENOMIC DNA]</scope>
    <source>
        <strain evidence="3">CGMCC 1.15774</strain>
    </source>
</reference>
<evidence type="ECO:0000313" key="2">
    <source>
        <dbReference type="EMBL" id="MFC4221730.1"/>
    </source>
</evidence>
<gene>
    <name evidence="2" type="ORF">ACFOWS_16370</name>
</gene>
<dbReference type="EMBL" id="JBHSCL010000009">
    <property type="protein sequence ID" value="MFC4221730.1"/>
    <property type="molecule type" value="Genomic_DNA"/>
</dbReference>
<dbReference type="RefSeq" id="WP_379766895.1">
    <property type="nucleotide sequence ID" value="NZ_JBHSCL010000009.1"/>
</dbReference>
<keyword evidence="1" id="KW-0732">Signal</keyword>